<dbReference type="EMBL" id="FN595992">
    <property type="protein sequence ID" value="CBI30827.3"/>
    <property type="molecule type" value="Genomic_DNA"/>
</dbReference>
<name>A0A438JP42_VITVI</name>
<dbReference type="GO" id="GO:0003700">
    <property type="term" value="F:DNA-binding transcription factor activity"/>
    <property type="evidence" value="ECO:0007669"/>
    <property type="project" value="InterPro"/>
</dbReference>
<dbReference type="Proteomes" id="UP000288805">
    <property type="component" value="Unassembled WGS sequence"/>
</dbReference>
<evidence type="ECO:0000313" key="11">
    <source>
        <dbReference type="Proteomes" id="UP000288805"/>
    </source>
</evidence>
<dbReference type="Proteomes" id="UP000009183">
    <property type="component" value="Chromosome 10"/>
</dbReference>
<evidence type="ECO:0000256" key="3">
    <source>
        <dbReference type="ARBA" id="ARBA00023125"/>
    </source>
</evidence>
<dbReference type="PROSITE" id="PS50811">
    <property type="entry name" value="WRKY"/>
    <property type="match status" value="1"/>
</dbReference>
<evidence type="ECO:0000259" key="7">
    <source>
        <dbReference type="PROSITE" id="PS50811"/>
    </source>
</evidence>
<dbReference type="PANTHER" id="PTHR31221:SF320">
    <property type="entry name" value="WRKY TRANSCRIPTION FACTOR 20"/>
    <property type="match status" value="1"/>
</dbReference>
<dbReference type="Pfam" id="PF03106">
    <property type="entry name" value="WRKY"/>
    <property type="match status" value="1"/>
</dbReference>
<dbReference type="AlphaFoldDB" id="A0A438JP42"/>
<dbReference type="InterPro" id="IPR044810">
    <property type="entry name" value="WRKY_plant"/>
</dbReference>
<dbReference type="PaxDb" id="29760-VIT_10s0003g02810.t01"/>
<feature type="region of interest" description="Disordered" evidence="6">
    <location>
        <begin position="81"/>
        <end position="174"/>
    </location>
</feature>
<dbReference type="eggNOG" id="ENOG502QQYS">
    <property type="taxonomic scope" value="Eukaryota"/>
</dbReference>
<keyword evidence="4" id="KW-0804">Transcription</keyword>
<evidence type="ECO:0000256" key="4">
    <source>
        <dbReference type="ARBA" id="ARBA00023163"/>
    </source>
</evidence>
<dbReference type="HOGENOM" id="CLU_033779_2_0_1"/>
<accession>A0A438JP42</accession>
<dbReference type="GO" id="GO:0043565">
    <property type="term" value="F:sequence-specific DNA binding"/>
    <property type="evidence" value="ECO:0007669"/>
    <property type="project" value="InterPro"/>
</dbReference>
<evidence type="ECO:0000256" key="2">
    <source>
        <dbReference type="ARBA" id="ARBA00023015"/>
    </source>
</evidence>
<reference evidence="10" key="1">
    <citation type="journal article" date="2007" name="Nature">
        <title>The grapevine genome sequence suggests ancestral hexaploidization in major angiosperm phyla.</title>
        <authorList>
            <consortium name="The French-Italian Public Consortium for Grapevine Genome Characterization."/>
            <person name="Jaillon O."/>
            <person name="Aury J.-M."/>
            <person name="Noel B."/>
            <person name="Policriti A."/>
            <person name="Clepet C."/>
            <person name="Casagrande A."/>
            <person name="Choisne N."/>
            <person name="Aubourg S."/>
            <person name="Vitulo N."/>
            <person name="Jubin C."/>
            <person name="Vezzi A."/>
            <person name="Legeai F."/>
            <person name="Hugueney P."/>
            <person name="Dasilva C."/>
            <person name="Horner D."/>
            <person name="Mica E."/>
            <person name="Jublot D."/>
            <person name="Poulain J."/>
            <person name="Bruyere C."/>
            <person name="Billault A."/>
            <person name="Segurens B."/>
            <person name="Gouyvenoux M."/>
            <person name="Ugarte E."/>
            <person name="Cattonaro F."/>
            <person name="Anthouard V."/>
            <person name="Vico V."/>
            <person name="Del Fabbro C."/>
            <person name="Alaux M."/>
            <person name="Di Gaspero G."/>
            <person name="Dumas V."/>
            <person name="Felice N."/>
            <person name="Paillard S."/>
            <person name="Juman I."/>
            <person name="Moroldo M."/>
            <person name="Scalabrin S."/>
            <person name="Canaguier A."/>
            <person name="Le Clainche I."/>
            <person name="Malacrida G."/>
            <person name="Durand E."/>
            <person name="Pesole G."/>
            <person name="Laucou V."/>
            <person name="Chatelet P."/>
            <person name="Merdinoglu D."/>
            <person name="Delledonne M."/>
            <person name="Pezzotti M."/>
            <person name="Lecharny A."/>
            <person name="Scarpelli C."/>
            <person name="Artiguenave F."/>
            <person name="Pe M.E."/>
            <person name="Valle G."/>
            <person name="Morgante M."/>
            <person name="Caboche M."/>
            <person name="Adam-Blondon A.-F."/>
            <person name="Weissenbach J."/>
            <person name="Quetier F."/>
            <person name="Wincker P."/>
        </authorList>
    </citation>
    <scope>NUCLEOTIDE SEQUENCE [LARGE SCALE GENOMIC DNA]</scope>
    <source>
        <strain evidence="10">cv. Pinot noir / PN40024</strain>
    </source>
</reference>
<proteinExistence type="predicted"/>
<evidence type="ECO:0000256" key="1">
    <source>
        <dbReference type="ARBA" id="ARBA00004123"/>
    </source>
</evidence>
<feature type="domain" description="WRKY" evidence="7">
    <location>
        <begin position="175"/>
        <end position="240"/>
    </location>
</feature>
<dbReference type="Gramene" id="Vitis10g01071.t01">
    <property type="protein sequence ID" value="Vitis10g01071.t01.CDS"/>
    <property type="gene ID" value="Vitis10g01071"/>
</dbReference>
<gene>
    <name evidence="9" type="primary">WRKY28_3</name>
    <name evidence="8" type="ordered locus">VIT_10s0003g02810</name>
    <name evidence="9" type="ORF">CK203_018230</name>
</gene>
<feature type="compositionally biased region" description="Basic and acidic residues" evidence="6">
    <location>
        <begin position="129"/>
        <end position="151"/>
    </location>
</feature>
<dbReference type="InterPro" id="IPR003657">
    <property type="entry name" value="WRKY_dom"/>
</dbReference>
<dbReference type="SMART" id="SM00774">
    <property type="entry name" value="WRKY"/>
    <property type="match status" value="1"/>
</dbReference>
<feature type="compositionally biased region" description="Basic residues" evidence="6">
    <location>
        <begin position="152"/>
        <end position="162"/>
    </location>
</feature>
<evidence type="ECO:0000256" key="6">
    <source>
        <dbReference type="SAM" id="MobiDB-lite"/>
    </source>
</evidence>
<sequence>MSDEPRDLYYHDPFHDDRHGIIGNTGFSFSAINDSKADSSMRAAPSPPNLQGFDPPYMSFTDCLNGSLDYNSLTTAFGLSPSSSEAFSPVEGNHKPVANLGDLGASGEIAGTPNSSISSSSTEAGAEEDSSKSKKDRQAKVSELDGGDGSKKVNKPKKKAEKRQREPRFAFMTKSEVDHLEDGYRWRKYGQKAVKNSPFPRSYYRCTTQKCTVKKRVERSFQDPSTVITTYEGQHNHQIPVTLRGNAGGMLPPSVLTPGQMGGPGFPQELFFQMASPMNNLSAAGSFYPQGLTPFQQLQFHDYGLLQDVVPSMIHKQEP</sequence>
<evidence type="ECO:0000313" key="10">
    <source>
        <dbReference type="Proteomes" id="UP000009183"/>
    </source>
</evidence>
<dbReference type="EMBL" id="QGNW01000033">
    <property type="protein sequence ID" value="RVX10726.1"/>
    <property type="molecule type" value="Genomic_DNA"/>
</dbReference>
<dbReference type="OrthoDB" id="1936515at2759"/>
<reference evidence="9 11" key="3">
    <citation type="journal article" date="2018" name="PLoS Genet.">
        <title>Population sequencing reveals clonal diversity and ancestral inbreeding in the grapevine cultivar Chardonnay.</title>
        <authorList>
            <person name="Roach M.J."/>
            <person name="Johnson D.L."/>
            <person name="Bohlmann J."/>
            <person name="van Vuuren H.J."/>
            <person name="Jones S.J."/>
            <person name="Pretorius I.S."/>
            <person name="Schmidt S.A."/>
            <person name="Borneman A.R."/>
        </authorList>
    </citation>
    <scope>NUCLEOTIDE SEQUENCE [LARGE SCALE GENOMIC DNA]</scope>
    <source>
        <strain evidence="11">cv. Chardonnay</strain>
        <strain evidence="9">I10V1</strain>
        <tissue evidence="9">Leaf</tissue>
    </source>
</reference>
<comment type="subcellular location">
    <subcellularLocation>
        <location evidence="1">Nucleus</location>
    </subcellularLocation>
</comment>
<feature type="compositionally biased region" description="Low complexity" evidence="6">
    <location>
        <begin position="115"/>
        <end position="124"/>
    </location>
</feature>
<keyword evidence="2" id="KW-0805">Transcription regulation</keyword>
<reference evidence="8" key="2">
    <citation type="submission" date="2011-05" db="EMBL/GenBank/DDBJ databases">
        <title>High quality assembly and annotation of grapevine genome.</title>
        <authorList>
            <person name="Vitulo N."/>
            <person name="Olivier J."/>
            <person name="Forcato C."/>
            <person name="Albiero A."/>
            <person name="D'Angelo M."/>
            <person name="Zimbello R."/>
            <person name="Schiavon R."/>
            <person name="Rigobello C."/>
            <person name="Policriti A."/>
            <person name="Clepet C."/>
            <person name="Casagrande A."/>
            <person name="Choisne N."/>
            <person name="Vezzi A."/>
            <person name="Hugueney P."/>
            <person name="Horner D."/>
            <person name="Mica E."/>
            <person name="Cattonaro F."/>
            <person name="Del Fabbro C."/>
            <person name="Alaux M."/>
            <person name="Di Gaspero G."/>
            <person name="Scalabrin S."/>
            <person name="Pesole G."/>
            <person name="Delledonne M."/>
            <person name="Pezzotti M."/>
            <person name="Pe E.M."/>
            <person name="Caboche M."/>
            <person name="Adam-Blondon A.-F."/>
            <person name="Weissenbach J."/>
            <person name="Quetier F."/>
            <person name="Wincker P."/>
            <person name="Morgante M."/>
            <person name="Valle G."/>
        </authorList>
    </citation>
    <scope>NUCLEOTIDE SEQUENCE</scope>
</reference>
<dbReference type="Gene3D" id="2.20.25.80">
    <property type="entry name" value="WRKY domain"/>
    <property type="match status" value="1"/>
</dbReference>
<organism evidence="9 11">
    <name type="scientific">Vitis vinifera</name>
    <name type="common">Grape</name>
    <dbReference type="NCBI Taxonomy" id="29760"/>
    <lineage>
        <taxon>Eukaryota</taxon>
        <taxon>Viridiplantae</taxon>
        <taxon>Streptophyta</taxon>
        <taxon>Embryophyta</taxon>
        <taxon>Tracheophyta</taxon>
        <taxon>Spermatophyta</taxon>
        <taxon>Magnoliopsida</taxon>
        <taxon>eudicotyledons</taxon>
        <taxon>Gunneridae</taxon>
        <taxon>Pentapetalae</taxon>
        <taxon>rosids</taxon>
        <taxon>Vitales</taxon>
        <taxon>Vitaceae</taxon>
        <taxon>Viteae</taxon>
        <taxon>Vitis</taxon>
    </lineage>
</organism>
<dbReference type="OMA" id="PGSFTHD"/>
<dbReference type="KEGG" id="vvi:100257231"/>
<dbReference type="GO" id="GO:0005634">
    <property type="term" value="C:nucleus"/>
    <property type="evidence" value="ECO:0007669"/>
    <property type="project" value="UniProtKB-SubCell"/>
</dbReference>
<dbReference type="FunFam" id="2.20.25.80:FF:000003">
    <property type="entry name" value="WRKY transcription factor 57"/>
    <property type="match status" value="1"/>
</dbReference>
<dbReference type="PANTHER" id="PTHR31221">
    <property type="entry name" value="WRKY TRANSCRIPTION FACTOR PROTEIN 1-RELATED"/>
    <property type="match status" value="1"/>
</dbReference>
<keyword evidence="10" id="KW-1185">Reference proteome</keyword>
<dbReference type="InterPro" id="IPR036576">
    <property type="entry name" value="WRKY_dom_sf"/>
</dbReference>
<evidence type="ECO:0000313" key="9">
    <source>
        <dbReference type="EMBL" id="RVX10726.1"/>
    </source>
</evidence>
<protein>
    <submittedName>
        <fullName evidence="9">Putative WRKY transcription factor 28</fullName>
    </submittedName>
</protein>
<dbReference type="SMR" id="A0A438JP42"/>
<keyword evidence="3" id="KW-0238">DNA-binding</keyword>
<dbReference type="SUPFAM" id="SSF118290">
    <property type="entry name" value="WRKY DNA-binding domain"/>
    <property type="match status" value="1"/>
</dbReference>
<keyword evidence="5" id="KW-0539">Nucleus</keyword>
<evidence type="ECO:0000313" key="8">
    <source>
        <dbReference type="EMBL" id="CBI30827.3"/>
    </source>
</evidence>
<evidence type="ECO:0000256" key="5">
    <source>
        <dbReference type="ARBA" id="ARBA00023242"/>
    </source>
</evidence>